<dbReference type="GO" id="GO:0004450">
    <property type="term" value="F:isocitrate dehydrogenase (NADP+) activity"/>
    <property type="evidence" value="ECO:0007669"/>
    <property type="project" value="InterPro"/>
</dbReference>
<keyword evidence="6" id="KW-0460">Magnesium</keyword>
<comment type="cofactor">
    <cofactor evidence="2">
        <name>Mg(2+)</name>
        <dbReference type="ChEBI" id="CHEBI:18420"/>
    </cofactor>
</comment>
<comment type="cofactor">
    <cofactor evidence="1">
        <name>Mn(2+)</name>
        <dbReference type="ChEBI" id="CHEBI:29035"/>
    </cofactor>
</comment>
<evidence type="ECO:0000256" key="8">
    <source>
        <dbReference type="ARBA" id="ARBA00023211"/>
    </source>
</evidence>
<organism evidence="9 10">
    <name type="scientific">Ambrosia artemisiifolia</name>
    <name type="common">Common ragweed</name>
    <dbReference type="NCBI Taxonomy" id="4212"/>
    <lineage>
        <taxon>Eukaryota</taxon>
        <taxon>Viridiplantae</taxon>
        <taxon>Streptophyta</taxon>
        <taxon>Embryophyta</taxon>
        <taxon>Tracheophyta</taxon>
        <taxon>Spermatophyta</taxon>
        <taxon>Magnoliopsida</taxon>
        <taxon>eudicotyledons</taxon>
        <taxon>Gunneridae</taxon>
        <taxon>Pentapetalae</taxon>
        <taxon>asterids</taxon>
        <taxon>campanulids</taxon>
        <taxon>Asterales</taxon>
        <taxon>Asteraceae</taxon>
        <taxon>Asteroideae</taxon>
        <taxon>Heliantheae alliance</taxon>
        <taxon>Heliantheae</taxon>
        <taxon>Ambrosia</taxon>
    </lineage>
</organism>
<protein>
    <submittedName>
        <fullName evidence="9">Uncharacterized protein</fullName>
    </submittedName>
</protein>
<evidence type="ECO:0000256" key="3">
    <source>
        <dbReference type="ARBA" id="ARBA00007769"/>
    </source>
</evidence>
<dbReference type="GO" id="GO:0006099">
    <property type="term" value="P:tricarboxylic acid cycle"/>
    <property type="evidence" value="ECO:0007669"/>
    <property type="project" value="UniProtKB-KW"/>
</dbReference>
<evidence type="ECO:0000256" key="6">
    <source>
        <dbReference type="ARBA" id="ARBA00022842"/>
    </source>
</evidence>
<dbReference type="Gene3D" id="3.40.718.10">
    <property type="entry name" value="Isopropylmalate Dehydrogenase"/>
    <property type="match status" value="1"/>
</dbReference>
<feature type="non-terminal residue" evidence="9">
    <location>
        <position position="209"/>
    </location>
</feature>
<name>A0AAD5C666_AMBAR</name>
<dbReference type="EMBL" id="JAMZMK010009389">
    <property type="protein sequence ID" value="KAI7736038.1"/>
    <property type="molecule type" value="Genomic_DNA"/>
</dbReference>
<evidence type="ECO:0000256" key="4">
    <source>
        <dbReference type="ARBA" id="ARBA00022532"/>
    </source>
</evidence>
<evidence type="ECO:0000256" key="7">
    <source>
        <dbReference type="ARBA" id="ARBA00023002"/>
    </source>
</evidence>
<evidence type="ECO:0000313" key="10">
    <source>
        <dbReference type="Proteomes" id="UP001206925"/>
    </source>
</evidence>
<accession>A0AAD5C666</accession>
<dbReference type="GO" id="GO:0006739">
    <property type="term" value="P:NADP+ metabolic process"/>
    <property type="evidence" value="ECO:0007669"/>
    <property type="project" value="TreeGrafter"/>
</dbReference>
<dbReference type="InterPro" id="IPR004790">
    <property type="entry name" value="Isocitrate_DH_NADP"/>
</dbReference>
<keyword evidence="7" id="KW-0560">Oxidoreductase</keyword>
<keyword evidence="10" id="KW-1185">Reference proteome</keyword>
<evidence type="ECO:0000256" key="1">
    <source>
        <dbReference type="ARBA" id="ARBA00001936"/>
    </source>
</evidence>
<dbReference type="GO" id="GO:0005739">
    <property type="term" value="C:mitochondrion"/>
    <property type="evidence" value="ECO:0007669"/>
    <property type="project" value="TreeGrafter"/>
</dbReference>
<dbReference type="SUPFAM" id="SSF53659">
    <property type="entry name" value="Isocitrate/Isopropylmalate dehydrogenase-like"/>
    <property type="match status" value="1"/>
</dbReference>
<reference evidence="9" key="1">
    <citation type="submission" date="2022-06" db="EMBL/GenBank/DDBJ databases">
        <title>Uncovering the hologenomic basis of an extraordinary plant invasion.</title>
        <authorList>
            <person name="Bieker V.C."/>
            <person name="Martin M.D."/>
            <person name="Gilbert T."/>
            <person name="Hodgins K."/>
            <person name="Battlay P."/>
            <person name="Petersen B."/>
            <person name="Wilson J."/>
        </authorList>
    </citation>
    <scope>NUCLEOTIDE SEQUENCE</scope>
    <source>
        <strain evidence="9">AA19_3_7</strain>
        <tissue evidence="9">Leaf</tissue>
    </source>
</reference>
<dbReference type="PANTHER" id="PTHR11822">
    <property type="entry name" value="NADP-SPECIFIC ISOCITRATE DEHYDROGENASE"/>
    <property type="match status" value="1"/>
</dbReference>
<proteinExistence type="inferred from homology"/>
<dbReference type="Proteomes" id="UP001206925">
    <property type="component" value="Unassembled WGS sequence"/>
</dbReference>
<keyword evidence="5" id="KW-0479">Metal-binding</keyword>
<dbReference type="GO" id="GO:0046872">
    <property type="term" value="F:metal ion binding"/>
    <property type="evidence" value="ECO:0007669"/>
    <property type="project" value="UniProtKB-KW"/>
</dbReference>
<comment type="caution">
    <text evidence="9">The sequence shown here is derived from an EMBL/GenBank/DDBJ whole genome shotgun (WGS) entry which is preliminary data.</text>
</comment>
<dbReference type="GO" id="GO:0006102">
    <property type="term" value="P:isocitrate metabolic process"/>
    <property type="evidence" value="ECO:0007669"/>
    <property type="project" value="InterPro"/>
</dbReference>
<evidence type="ECO:0000256" key="2">
    <source>
        <dbReference type="ARBA" id="ARBA00001946"/>
    </source>
</evidence>
<keyword evidence="4" id="KW-0816">Tricarboxylic acid cycle</keyword>
<comment type="similarity">
    <text evidence="3">Belongs to the isocitrate and isopropylmalate dehydrogenases family.</text>
</comment>
<evidence type="ECO:0000256" key="5">
    <source>
        <dbReference type="ARBA" id="ARBA00022723"/>
    </source>
</evidence>
<sequence length="209" mass="23955">NPVPLKTVQTVRLLKIVKQHKNGLLTTLWPLWQAALMTNDQTRKREKKSSLDFMVNIDRKSIKVIVSLIKHDKIVFKICAKLYYNVKLLDFTEKIETCIGYVESGKMTKDLTLIVYGSKQLSMEHYLNTEEFIDVVGDELKATFNPLLTLKSHLTTVDNANKDDILLEVVQVLTNLNFIDTKAYISSELLMEVDSWMVLGIETSFTTLI</sequence>
<keyword evidence="8" id="KW-0464">Manganese</keyword>
<feature type="non-terminal residue" evidence="9">
    <location>
        <position position="1"/>
    </location>
</feature>
<dbReference type="PANTHER" id="PTHR11822:SF21">
    <property type="entry name" value="ISOCITRATE DEHYDROGENASE [NADP], MITOCHONDRIAL"/>
    <property type="match status" value="1"/>
</dbReference>
<evidence type="ECO:0000313" key="9">
    <source>
        <dbReference type="EMBL" id="KAI7736038.1"/>
    </source>
</evidence>
<dbReference type="AlphaFoldDB" id="A0AAD5C666"/>
<gene>
    <name evidence="9" type="ORF">M8C21_018859</name>
</gene>